<evidence type="ECO:0000256" key="1">
    <source>
        <dbReference type="SAM" id="MobiDB-lite"/>
    </source>
</evidence>
<keyword evidence="3" id="KW-1185">Reference proteome</keyword>
<dbReference type="AlphaFoldDB" id="A0A2N5M099"/>
<dbReference type="EMBL" id="PGUY01000084">
    <property type="protein sequence ID" value="PLT27703.1"/>
    <property type="molecule type" value="Genomic_DNA"/>
</dbReference>
<evidence type="ECO:0000313" key="2">
    <source>
        <dbReference type="EMBL" id="PLT27703.1"/>
    </source>
</evidence>
<dbReference type="Pfam" id="PF14071">
    <property type="entry name" value="YlbD_coat"/>
    <property type="match status" value="1"/>
</dbReference>
<dbReference type="OrthoDB" id="1655540at2"/>
<gene>
    <name evidence="2" type="ORF">CUU66_22555</name>
</gene>
<name>A0A2N5M099_9BACI</name>
<sequence length="154" mass="17814">MPDCIVCNRQMSWLRGVRKLTEKQNNSIGRFKEFVKSHPKLVSEVRKGRYSWQEIYEEWYLLGEEDQKWLEYYEGPADIHHSGEKDEKDSKNALVSTLLSTIKNMDMDQIQSHISSLGQAISAVQGLLTQFQSKPENTVPTESKPPNPFALRKD</sequence>
<evidence type="ECO:0008006" key="4">
    <source>
        <dbReference type="Google" id="ProtNLM"/>
    </source>
</evidence>
<dbReference type="Proteomes" id="UP000234748">
    <property type="component" value="Unassembled WGS sequence"/>
</dbReference>
<protein>
    <recommendedName>
        <fullName evidence="4">Cytosolic protein</fullName>
    </recommendedName>
</protein>
<evidence type="ECO:0000313" key="3">
    <source>
        <dbReference type="Proteomes" id="UP000234748"/>
    </source>
</evidence>
<reference evidence="2 3" key="1">
    <citation type="submission" date="2017-11" db="EMBL/GenBank/DDBJ databases">
        <title>Comparitive Functional Genomics of Dry Heat Resistant strains isolated from the Viking Spacecraft.</title>
        <authorList>
            <person name="Seuylemezian A."/>
            <person name="Cooper K."/>
            <person name="Vaishampayan P."/>
        </authorList>
    </citation>
    <scope>NUCLEOTIDE SEQUENCE [LARGE SCALE GENOMIC DNA]</scope>
    <source>
        <strain evidence="2 3">V1-29</strain>
    </source>
</reference>
<comment type="caution">
    <text evidence="2">The sequence shown here is derived from an EMBL/GenBank/DDBJ whole genome shotgun (WGS) entry which is preliminary data.</text>
</comment>
<dbReference type="InterPro" id="IPR025953">
    <property type="entry name" value="YlbD_coat"/>
</dbReference>
<proteinExistence type="predicted"/>
<accession>A0A2N5M099</accession>
<organism evidence="2 3">
    <name type="scientific">Peribacillus deserti</name>
    <dbReference type="NCBI Taxonomy" id="673318"/>
    <lineage>
        <taxon>Bacteria</taxon>
        <taxon>Bacillati</taxon>
        <taxon>Bacillota</taxon>
        <taxon>Bacilli</taxon>
        <taxon>Bacillales</taxon>
        <taxon>Bacillaceae</taxon>
        <taxon>Peribacillus</taxon>
    </lineage>
</organism>
<feature type="region of interest" description="Disordered" evidence="1">
    <location>
        <begin position="133"/>
        <end position="154"/>
    </location>
</feature>